<protein>
    <recommendedName>
        <fullName evidence="1">C2H2-type domain-containing protein</fullName>
    </recommendedName>
</protein>
<dbReference type="PROSITE" id="PS00028">
    <property type="entry name" value="ZINC_FINGER_C2H2_1"/>
    <property type="match status" value="1"/>
</dbReference>
<dbReference type="Proteomes" id="UP000750711">
    <property type="component" value="Unassembled WGS sequence"/>
</dbReference>
<reference evidence="2" key="1">
    <citation type="submission" date="2021-03" db="EMBL/GenBank/DDBJ databases">
        <title>Comparative genomics and phylogenomic investigation of the class Geoglossomycetes provide insights into ecological specialization and systematics.</title>
        <authorList>
            <person name="Melie T."/>
            <person name="Pirro S."/>
            <person name="Miller A.N."/>
            <person name="Quandt A."/>
        </authorList>
    </citation>
    <scope>NUCLEOTIDE SEQUENCE</scope>
    <source>
        <strain evidence="2">CAQ_001_2017</strain>
    </source>
</reference>
<dbReference type="Pfam" id="PF12013">
    <property type="entry name" value="OrsD"/>
    <property type="match status" value="1"/>
</dbReference>
<evidence type="ECO:0000313" key="3">
    <source>
        <dbReference type="Proteomes" id="UP000750711"/>
    </source>
</evidence>
<organism evidence="2 3">
    <name type="scientific">Trichoglossum hirsutum</name>
    <dbReference type="NCBI Taxonomy" id="265104"/>
    <lineage>
        <taxon>Eukaryota</taxon>
        <taxon>Fungi</taxon>
        <taxon>Dikarya</taxon>
        <taxon>Ascomycota</taxon>
        <taxon>Pezizomycotina</taxon>
        <taxon>Geoglossomycetes</taxon>
        <taxon>Geoglossales</taxon>
        <taxon>Geoglossaceae</taxon>
        <taxon>Trichoglossum</taxon>
    </lineage>
</organism>
<dbReference type="AlphaFoldDB" id="A0A9P8RT35"/>
<comment type="caution">
    <text evidence="2">The sequence shown here is derived from an EMBL/GenBank/DDBJ whole genome shotgun (WGS) entry which is preliminary data.</text>
</comment>
<feature type="domain" description="C2H2-type" evidence="1">
    <location>
        <begin position="84"/>
        <end position="105"/>
    </location>
</feature>
<evidence type="ECO:0000313" key="2">
    <source>
        <dbReference type="EMBL" id="KAH0565678.1"/>
    </source>
</evidence>
<proteinExistence type="predicted"/>
<name>A0A9P8RT35_9PEZI</name>
<evidence type="ECO:0000259" key="1">
    <source>
        <dbReference type="PROSITE" id="PS00028"/>
    </source>
</evidence>
<keyword evidence="3" id="KW-1185">Reference proteome</keyword>
<accession>A0A9P8RT35</accession>
<dbReference type="SMART" id="SM00355">
    <property type="entry name" value="ZnF_C2H2"/>
    <property type="match status" value="2"/>
</dbReference>
<dbReference type="InterPro" id="IPR013087">
    <property type="entry name" value="Znf_C2H2_type"/>
</dbReference>
<sequence>MDPFHHYPEYRVLVCKSCQYAIQPTQIVAHLRSDQHKLSRSQSEELADKYKNIQLIDPRTEQIAPTIVITPIHHLPIYRDGLACNHCHFICRSRDWIQRHQREVHNIKIGRGRKTAQIEWTTVWCQRFFTGVGRHFFQVQQTNQSDESWTDTSTQLRQLVYRQLEQKERTVQKKRQLIRDAEDSTEVSPWLERTQWIRHLEGQDRAAIAQLVKPADTEELEFQEMEKSVKRLVEKARQTILQKKVSTFTLHRVQSFQTGQDAEKPFHVNMDLDTLERYQRVWMRLLVYVLRTVDLDSRLYQLTQDQQSCIQSVKLAASRFQMYKLEELEEEEAEAMQKEMDKYCLKLCIALLDHRLDHNEYESAIISYFAVAALEHIHDDGTGQYRFKDSGEYTPILSGYIKVAQMLTVQYCLEQEEDHKQLQWIGFCG</sequence>
<gene>
    <name evidence="2" type="ORF">GP486_000934</name>
</gene>
<dbReference type="InterPro" id="IPR022698">
    <property type="entry name" value="OrsD"/>
</dbReference>
<dbReference type="EMBL" id="JAGHQM010000070">
    <property type="protein sequence ID" value="KAH0565678.1"/>
    <property type="molecule type" value="Genomic_DNA"/>
</dbReference>